<name>A0AAD9V6H3_ACRCE</name>
<accession>A0AAD9V6H3</accession>
<gene>
    <name evidence="1" type="ORF">P5673_013998</name>
</gene>
<comment type="caution">
    <text evidence="1">The sequence shown here is derived from an EMBL/GenBank/DDBJ whole genome shotgun (WGS) entry which is preliminary data.</text>
</comment>
<reference evidence="1" key="2">
    <citation type="journal article" date="2023" name="Science">
        <title>Genomic signatures of disease resistance in endangered staghorn corals.</title>
        <authorList>
            <person name="Vollmer S.V."/>
            <person name="Selwyn J.D."/>
            <person name="Despard B.A."/>
            <person name="Roesel C.L."/>
        </authorList>
    </citation>
    <scope>NUCLEOTIDE SEQUENCE</scope>
    <source>
        <strain evidence="1">K2</strain>
    </source>
</reference>
<dbReference type="AlphaFoldDB" id="A0AAD9V6H3"/>
<dbReference type="Proteomes" id="UP001249851">
    <property type="component" value="Unassembled WGS sequence"/>
</dbReference>
<evidence type="ECO:0000313" key="1">
    <source>
        <dbReference type="EMBL" id="KAK2562999.1"/>
    </source>
</evidence>
<evidence type="ECO:0000313" key="2">
    <source>
        <dbReference type="Proteomes" id="UP001249851"/>
    </source>
</evidence>
<reference evidence="1" key="1">
    <citation type="journal article" date="2023" name="G3 (Bethesda)">
        <title>Whole genome assembly and annotation of the endangered Caribbean coral Acropora cervicornis.</title>
        <authorList>
            <person name="Selwyn J.D."/>
            <person name="Vollmer S.V."/>
        </authorList>
    </citation>
    <scope>NUCLEOTIDE SEQUENCE</scope>
    <source>
        <strain evidence="1">K2</strain>
    </source>
</reference>
<sequence>MSSENPSVWCCSLITERRLNEAWGTLDGFSEGTQGPSAGSGGLATKVVPAILGPLRPNLLCPETLFSVLKCLQTRNVFYLKMGVLDKFVEPVDVDYRASNNSPSEYARTEIWSSGGACDGANGRECRSKRDSIVEMRSFVFAIWVCICCKVLRIESKDFPSDEGPVLFNLQYIVTNSVEERMLILQDQKRKLMSQAFGLKTQSLADRRRSRIGEIKHLIATDIRIKNVTLTVDASYKERRRRMRSVIVIKREEIN</sequence>
<dbReference type="EMBL" id="JARQWQ010000027">
    <property type="protein sequence ID" value="KAK2562999.1"/>
    <property type="molecule type" value="Genomic_DNA"/>
</dbReference>
<protein>
    <submittedName>
        <fullName evidence="1">Uncharacterized protein</fullName>
    </submittedName>
</protein>
<organism evidence="1 2">
    <name type="scientific">Acropora cervicornis</name>
    <name type="common">Staghorn coral</name>
    <dbReference type="NCBI Taxonomy" id="6130"/>
    <lineage>
        <taxon>Eukaryota</taxon>
        <taxon>Metazoa</taxon>
        <taxon>Cnidaria</taxon>
        <taxon>Anthozoa</taxon>
        <taxon>Hexacorallia</taxon>
        <taxon>Scleractinia</taxon>
        <taxon>Astrocoeniina</taxon>
        <taxon>Acroporidae</taxon>
        <taxon>Acropora</taxon>
    </lineage>
</organism>
<keyword evidence="2" id="KW-1185">Reference proteome</keyword>
<proteinExistence type="predicted"/>